<gene>
    <name evidence="2" type="primary">HaOG205741</name>
    <name evidence="2" type="ORF">B5X24_HaOG205741</name>
</gene>
<feature type="signal peptide" evidence="1">
    <location>
        <begin position="1"/>
        <end position="16"/>
    </location>
</feature>
<evidence type="ECO:0000256" key="1">
    <source>
        <dbReference type="SAM" id="SignalP"/>
    </source>
</evidence>
<sequence length="68" mass="7441">MYRLIVILCLLAAVQSAPTPILFYPSFGYPLPSVYHAPIIAHAPLITHSVALAHTPPILHGFHTPILF</sequence>
<evidence type="ECO:0000313" key="2">
    <source>
        <dbReference type="EMBL" id="PZC75709.1"/>
    </source>
</evidence>
<protein>
    <submittedName>
        <fullName evidence="2">Uncharacterized protein</fullName>
    </submittedName>
</protein>
<dbReference type="AlphaFoldDB" id="A0A2W1BKZ7"/>
<accession>A0A2W1BKZ7</accession>
<dbReference type="Proteomes" id="UP000249218">
    <property type="component" value="Unassembled WGS sequence"/>
</dbReference>
<keyword evidence="3" id="KW-1185">Reference proteome</keyword>
<organism evidence="2 3">
    <name type="scientific">Helicoverpa armigera</name>
    <name type="common">Cotton bollworm</name>
    <name type="synonym">Heliothis armigera</name>
    <dbReference type="NCBI Taxonomy" id="29058"/>
    <lineage>
        <taxon>Eukaryota</taxon>
        <taxon>Metazoa</taxon>
        <taxon>Ecdysozoa</taxon>
        <taxon>Arthropoda</taxon>
        <taxon>Hexapoda</taxon>
        <taxon>Insecta</taxon>
        <taxon>Pterygota</taxon>
        <taxon>Neoptera</taxon>
        <taxon>Endopterygota</taxon>
        <taxon>Lepidoptera</taxon>
        <taxon>Glossata</taxon>
        <taxon>Ditrysia</taxon>
        <taxon>Noctuoidea</taxon>
        <taxon>Noctuidae</taxon>
        <taxon>Heliothinae</taxon>
        <taxon>Helicoverpa</taxon>
    </lineage>
</organism>
<keyword evidence="1" id="KW-0732">Signal</keyword>
<reference evidence="2 3" key="1">
    <citation type="journal article" date="2017" name="BMC Biol.">
        <title>Genomic innovations, transcriptional plasticity and gene loss underlying the evolution and divergence of two highly polyphagous and invasive Helicoverpa pest species.</title>
        <authorList>
            <person name="Pearce S.L."/>
            <person name="Clarke D.F."/>
            <person name="East P.D."/>
            <person name="Elfekih S."/>
            <person name="Gordon K.H."/>
            <person name="Jermiin L.S."/>
            <person name="McGaughran A."/>
            <person name="Oakeshott J.G."/>
            <person name="Papanikolaou A."/>
            <person name="Perera O.P."/>
            <person name="Rane R.V."/>
            <person name="Richards S."/>
            <person name="Tay W.T."/>
            <person name="Walsh T.K."/>
            <person name="Anderson A."/>
            <person name="Anderson C.J."/>
            <person name="Asgari S."/>
            <person name="Board P.G."/>
            <person name="Bretschneider A."/>
            <person name="Campbell P.M."/>
            <person name="Chertemps T."/>
            <person name="Christeller J.T."/>
            <person name="Coppin C.W."/>
            <person name="Downes S.J."/>
            <person name="Duan G."/>
            <person name="Farnsworth C.A."/>
            <person name="Good R.T."/>
            <person name="Han L.B."/>
            <person name="Han Y.C."/>
            <person name="Hatje K."/>
            <person name="Horne I."/>
            <person name="Huang Y.P."/>
            <person name="Hughes D.S."/>
            <person name="Jacquin-Joly E."/>
            <person name="James W."/>
            <person name="Jhangiani S."/>
            <person name="Kollmar M."/>
            <person name="Kuwar S.S."/>
            <person name="Li S."/>
            <person name="Liu N.Y."/>
            <person name="Maibeche M.T."/>
            <person name="Miller J.R."/>
            <person name="Montagne N."/>
            <person name="Perry T."/>
            <person name="Qu J."/>
            <person name="Song S.V."/>
            <person name="Sutton G.G."/>
            <person name="Vogel H."/>
            <person name="Walenz B.P."/>
            <person name="Xu W."/>
            <person name="Zhang H.J."/>
            <person name="Zou Z."/>
            <person name="Batterham P."/>
            <person name="Edwards O.R."/>
            <person name="Feyereisen R."/>
            <person name="Gibbs R.A."/>
            <person name="Heckel D.G."/>
            <person name="McGrath A."/>
            <person name="Robin C."/>
            <person name="Scherer S.E."/>
            <person name="Worley K.C."/>
            <person name="Wu Y.D."/>
        </authorList>
    </citation>
    <scope>NUCLEOTIDE SEQUENCE [LARGE SCALE GENOMIC DNA]</scope>
    <source>
        <strain evidence="2">Harm_GR_Male_#8</strain>
        <tissue evidence="2">Whole organism</tissue>
    </source>
</reference>
<name>A0A2W1BKZ7_HELAM</name>
<proteinExistence type="predicted"/>
<evidence type="ECO:0000313" key="3">
    <source>
        <dbReference type="Proteomes" id="UP000249218"/>
    </source>
</evidence>
<feature type="chain" id="PRO_5016086693" evidence="1">
    <location>
        <begin position="17"/>
        <end position="68"/>
    </location>
</feature>
<dbReference type="EMBL" id="KZ149985">
    <property type="protein sequence ID" value="PZC75709.1"/>
    <property type="molecule type" value="Genomic_DNA"/>
</dbReference>